<proteinExistence type="predicted"/>
<dbReference type="AlphaFoldDB" id="A0A2I9D603"/>
<dbReference type="RefSeq" id="WP_103129504.1">
    <property type="nucleotide sequence ID" value="NZ_BFAG01000007.1"/>
</dbReference>
<name>A0A2I9D603_9DEIO</name>
<reference evidence="2" key="1">
    <citation type="submission" date="2018-01" db="EMBL/GenBank/DDBJ databases">
        <title>Draft Genome Sequence of the Radioresistant Bacterium Deinococcus aerius TR0125, Isolated from the Higher Atmosphere above Japan.</title>
        <authorList>
            <person name="Satoh K."/>
            <person name="Arai H."/>
            <person name="Sanzen T."/>
            <person name="Kawaguchi Y."/>
            <person name="Hayashi H."/>
            <person name="Yokobori S."/>
            <person name="Yamagishi A."/>
            <person name="Oono Y."/>
            <person name="Narumi I."/>
        </authorList>
    </citation>
    <scope>NUCLEOTIDE SEQUENCE [LARGE SCALE GENOMIC DNA]</scope>
    <source>
        <strain evidence="2">TR0125</strain>
    </source>
</reference>
<keyword evidence="2" id="KW-1185">Reference proteome</keyword>
<accession>A0A2I9D603</accession>
<comment type="caution">
    <text evidence="1">The sequence shown here is derived from an EMBL/GenBank/DDBJ whole genome shotgun (WGS) entry which is preliminary data.</text>
</comment>
<evidence type="ECO:0000313" key="1">
    <source>
        <dbReference type="EMBL" id="GBF06106.1"/>
    </source>
</evidence>
<sequence>MPRPRIELELTLVPGSPSGGWHAELRERGRRESLHFSDPAHLAEYLRTLGEPPAAPRGLR</sequence>
<gene>
    <name evidence="1" type="ORF">DAERI_070104</name>
</gene>
<dbReference type="EMBL" id="BFAG01000007">
    <property type="protein sequence ID" value="GBF06106.1"/>
    <property type="molecule type" value="Genomic_DNA"/>
</dbReference>
<evidence type="ECO:0000313" key="2">
    <source>
        <dbReference type="Proteomes" id="UP000236569"/>
    </source>
</evidence>
<organism evidence="1 2">
    <name type="scientific">Deinococcus aerius</name>
    <dbReference type="NCBI Taxonomy" id="200253"/>
    <lineage>
        <taxon>Bacteria</taxon>
        <taxon>Thermotogati</taxon>
        <taxon>Deinococcota</taxon>
        <taxon>Deinococci</taxon>
        <taxon>Deinococcales</taxon>
        <taxon>Deinococcaceae</taxon>
        <taxon>Deinococcus</taxon>
    </lineage>
</organism>
<protein>
    <submittedName>
        <fullName evidence="1">Uncharacterized protein</fullName>
    </submittedName>
</protein>
<dbReference type="Proteomes" id="UP000236569">
    <property type="component" value="Unassembled WGS sequence"/>
</dbReference>